<dbReference type="PANTHER" id="PTHR43750">
    <property type="entry name" value="UDP-GLUCOSE 6-DEHYDROGENASE TUAD"/>
    <property type="match status" value="1"/>
</dbReference>
<dbReference type="SUPFAM" id="SSF52413">
    <property type="entry name" value="UDP-glucose/GDP-mannose dehydrogenase C-terminal domain"/>
    <property type="match status" value="1"/>
</dbReference>
<dbReference type="NCBIfam" id="TIGR03026">
    <property type="entry name" value="NDP-sugDHase"/>
    <property type="match status" value="1"/>
</dbReference>
<evidence type="ECO:0000256" key="4">
    <source>
        <dbReference type="ARBA" id="ARBA00023002"/>
    </source>
</evidence>
<evidence type="ECO:0000256" key="8">
    <source>
        <dbReference type="PIRSR" id="PIRSR500134-1"/>
    </source>
</evidence>
<evidence type="ECO:0000256" key="5">
    <source>
        <dbReference type="ARBA" id="ARBA00023027"/>
    </source>
</evidence>
<dbReference type="GO" id="GO:0051287">
    <property type="term" value="F:NAD binding"/>
    <property type="evidence" value="ECO:0007669"/>
    <property type="project" value="InterPro"/>
</dbReference>
<evidence type="ECO:0000259" key="11">
    <source>
        <dbReference type="SMART" id="SM00984"/>
    </source>
</evidence>
<feature type="binding site" evidence="9">
    <location>
        <begin position="266"/>
        <end position="270"/>
    </location>
    <ligand>
        <name>substrate</name>
    </ligand>
</feature>
<feature type="binding site" evidence="10">
    <location>
        <position position="35"/>
    </location>
    <ligand>
        <name>NAD(+)</name>
        <dbReference type="ChEBI" id="CHEBI:57540"/>
    </ligand>
</feature>
<dbReference type="InterPro" id="IPR008927">
    <property type="entry name" value="6-PGluconate_DH-like_C_sf"/>
</dbReference>
<dbReference type="SMART" id="SM00984">
    <property type="entry name" value="UDPG_MGDP_dh_C"/>
    <property type="match status" value="1"/>
</dbReference>
<dbReference type="AlphaFoldDB" id="A0A0G0QZ20"/>
<dbReference type="InterPro" id="IPR014027">
    <property type="entry name" value="UDP-Glc/GDP-Man_DH_C"/>
</dbReference>
<feature type="binding site" evidence="9">
    <location>
        <position position="337"/>
    </location>
    <ligand>
        <name>substrate</name>
    </ligand>
</feature>
<feature type="binding site" evidence="10">
    <location>
        <position position="123"/>
    </location>
    <ligand>
        <name>NAD(+)</name>
        <dbReference type="ChEBI" id="CHEBI:57540"/>
    </ligand>
</feature>
<comment type="caution">
    <text evidence="12">The sequence shown here is derived from an EMBL/GenBank/DDBJ whole genome shotgun (WGS) entry which is preliminary data.</text>
</comment>
<evidence type="ECO:0000313" key="13">
    <source>
        <dbReference type="Proteomes" id="UP000034881"/>
    </source>
</evidence>
<dbReference type="Pfam" id="PF00984">
    <property type="entry name" value="UDPG_MGDP_dh"/>
    <property type="match status" value="1"/>
</dbReference>
<feature type="active site" description="Nucleophile" evidence="8">
    <location>
        <position position="277"/>
    </location>
</feature>
<dbReference type="InterPro" id="IPR017476">
    <property type="entry name" value="UDP-Glc/GDP-Man"/>
</dbReference>
<evidence type="ECO:0000256" key="10">
    <source>
        <dbReference type="PIRSR" id="PIRSR500134-3"/>
    </source>
</evidence>
<feature type="binding site" evidence="9">
    <location>
        <begin position="156"/>
        <end position="159"/>
    </location>
    <ligand>
        <name>substrate</name>
    </ligand>
</feature>
<dbReference type="SUPFAM" id="SSF48179">
    <property type="entry name" value="6-phosphogluconate dehydrogenase C-terminal domain-like"/>
    <property type="match status" value="1"/>
</dbReference>
<feature type="binding site" evidence="10">
    <location>
        <position position="344"/>
    </location>
    <ligand>
        <name>NAD(+)</name>
        <dbReference type="ChEBI" id="CHEBI:57540"/>
    </ligand>
</feature>
<evidence type="ECO:0000256" key="2">
    <source>
        <dbReference type="ARBA" id="ARBA00006601"/>
    </source>
</evidence>
<gene>
    <name evidence="12" type="ORF">UT77_C0001G0107</name>
</gene>
<dbReference type="PATRIC" id="fig|1618431.3.peg.107"/>
<sequence>MKVGIIGCGYVGLVTGVGFALKGHKVTSVEIDKSRVGQLTKGIVPFHEPGVQKGLKSVLKQGNIRISSSMDDIADCEVILICVQTPPQPDGVINLQILESATRNLVSVLEQSPRLRTVVVRSTVIPGTTDKLVAPILQGNSSALAKKTAIAFNPEFLREGSALQDFLNPDRIVIGTKSGMAKKMLKKLFLPFKASIVWTTPSTAELAKYASNTLLATLISFSNEIARVCERTPDTDVEDVLGVVHRDRRFSFPEGKGSLTAGILSYLKAGCGFGGSCLPKDLSALIAYARSVDQETPLLQAVATVNVGQSLRIIDMVSKALGGLEKRKVAVLGVAFKGGTDDLRESPGLRIVDALLSKQAQVFIYDPLVKPVALEGYKNKRVTIASKLMEALQYADACIVTSNSPEFKTLRRWMKQEKNNHKVIIDGRRILKVSGDLESNYYAIGRARKPV</sequence>
<dbReference type="Pfam" id="PF03720">
    <property type="entry name" value="UDPG_MGDP_dh_C"/>
    <property type="match status" value="1"/>
</dbReference>
<dbReference type="InterPro" id="IPR028357">
    <property type="entry name" value="UDPglc_DH_bac"/>
</dbReference>
<feature type="binding site" evidence="10">
    <location>
        <position position="85"/>
    </location>
    <ligand>
        <name>NAD(+)</name>
        <dbReference type="ChEBI" id="CHEBI:57540"/>
    </ligand>
</feature>
<evidence type="ECO:0000256" key="7">
    <source>
        <dbReference type="PIRNR" id="PIRNR000124"/>
    </source>
</evidence>
<feature type="binding site" evidence="10">
    <location>
        <position position="159"/>
    </location>
    <ligand>
        <name>NAD(+)</name>
        <dbReference type="ChEBI" id="CHEBI:57540"/>
    </ligand>
</feature>
<accession>A0A0G0QZ20</accession>
<dbReference type="GO" id="GO:0006065">
    <property type="term" value="P:UDP-glucuronate biosynthetic process"/>
    <property type="evidence" value="ECO:0007669"/>
    <property type="project" value="UniProtKB-UniPathway"/>
</dbReference>
<reference evidence="12 13" key="1">
    <citation type="journal article" date="2015" name="Nature">
        <title>rRNA introns, odd ribosomes, and small enigmatic genomes across a large radiation of phyla.</title>
        <authorList>
            <person name="Brown C.T."/>
            <person name="Hug L.A."/>
            <person name="Thomas B.C."/>
            <person name="Sharon I."/>
            <person name="Castelle C.J."/>
            <person name="Singh A."/>
            <person name="Wilkins M.J."/>
            <person name="Williams K.H."/>
            <person name="Banfield J.F."/>
        </authorList>
    </citation>
    <scope>NUCLEOTIDE SEQUENCE [LARGE SCALE GENOMIC DNA]</scope>
</reference>
<dbReference type="Proteomes" id="UP000034881">
    <property type="component" value="Unassembled WGS sequence"/>
</dbReference>
<evidence type="ECO:0000256" key="3">
    <source>
        <dbReference type="ARBA" id="ARBA00012954"/>
    </source>
</evidence>
<feature type="binding site" evidence="9">
    <location>
        <position position="208"/>
    </location>
    <ligand>
        <name>substrate</name>
    </ligand>
</feature>
<dbReference type="Gene3D" id="3.40.50.720">
    <property type="entry name" value="NAD(P)-binding Rossmann-like Domain"/>
    <property type="match status" value="2"/>
</dbReference>
<evidence type="ECO:0000256" key="9">
    <source>
        <dbReference type="PIRSR" id="PIRSR500134-2"/>
    </source>
</evidence>
<dbReference type="EMBL" id="LBYB01000001">
    <property type="protein sequence ID" value="KKR42656.1"/>
    <property type="molecule type" value="Genomic_DNA"/>
</dbReference>
<dbReference type="InterPro" id="IPR036291">
    <property type="entry name" value="NAD(P)-bd_dom_sf"/>
</dbReference>
<keyword evidence="4 7" id="KW-0560">Oxidoreductase</keyword>
<comment type="similarity">
    <text evidence="2 7">Belongs to the UDP-glucose/GDP-mannose dehydrogenase family.</text>
</comment>
<protein>
    <recommendedName>
        <fullName evidence="3 7">UDP-glucose 6-dehydrogenase</fullName>
        <ecNumber evidence="3 7">1.1.1.22</ecNumber>
    </recommendedName>
</protein>
<name>A0A0G0QZ20_9BACT</name>
<proteinExistence type="inferred from homology"/>
<dbReference type="GO" id="GO:0000271">
    <property type="term" value="P:polysaccharide biosynthetic process"/>
    <property type="evidence" value="ECO:0007669"/>
    <property type="project" value="InterPro"/>
</dbReference>
<evidence type="ECO:0000313" key="12">
    <source>
        <dbReference type="EMBL" id="KKR42656.1"/>
    </source>
</evidence>
<feature type="binding site" evidence="10">
    <location>
        <position position="280"/>
    </location>
    <ligand>
        <name>NAD(+)</name>
        <dbReference type="ChEBI" id="CHEBI:57540"/>
    </ligand>
</feature>
<dbReference type="InterPro" id="IPR014026">
    <property type="entry name" value="UDP-Glc/GDP-Man_DH_dimer"/>
</dbReference>
<dbReference type="SUPFAM" id="SSF51735">
    <property type="entry name" value="NAD(P)-binding Rossmann-fold domains"/>
    <property type="match status" value="1"/>
</dbReference>
<dbReference type="PIRSF" id="PIRSF500134">
    <property type="entry name" value="UDPglc_DH_bac"/>
    <property type="match status" value="1"/>
</dbReference>
<dbReference type="InterPro" id="IPR001732">
    <property type="entry name" value="UDP-Glc/GDP-Man_DH_N"/>
</dbReference>
<dbReference type="EC" id="1.1.1.22" evidence="3 7"/>
<dbReference type="PIRSF" id="PIRSF000124">
    <property type="entry name" value="UDPglc_GDPman_dh"/>
    <property type="match status" value="1"/>
</dbReference>
<feature type="binding site" evidence="9">
    <location>
        <position position="274"/>
    </location>
    <ligand>
        <name>substrate</name>
    </ligand>
</feature>
<organism evidence="12 13">
    <name type="scientific">Candidatus Daviesbacteria bacterium GW2011_GWC2_40_12</name>
    <dbReference type="NCBI Taxonomy" id="1618431"/>
    <lineage>
        <taxon>Bacteria</taxon>
        <taxon>Candidatus Daviesiibacteriota</taxon>
    </lineage>
</organism>
<comment type="pathway">
    <text evidence="1">Nucleotide-sugar biosynthesis; UDP-alpha-D-glucuronate biosynthesis; UDP-alpha-D-glucuronate from UDP-alpha-D-glucose: step 1/1.</text>
</comment>
<dbReference type="UniPathway" id="UPA00038">
    <property type="reaction ID" value="UER00491"/>
</dbReference>
<dbReference type="Pfam" id="PF03721">
    <property type="entry name" value="UDPG_MGDP_dh_N"/>
    <property type="match status" value="1"/>
</dbReference>
<dbReference type="GO" id="GO:0003979">
    <property type="term" value="F:UDP-glucose 6-dehydrogenase activity"/>
    <property type="evidence" value="ECO:0007669"/>
    <property type="project" value="UniProtKB-EC"/>
</dbReference>
<dbReference type="PANTHER" id="PTHR43750:SF1">
    <property type="entry name" value="GDP-MANNOSE 6-DEHYDROGENASE"/>
    <property type="match status" value="1"/>
</dbReference>
<keyword evidence="5 7" id="KW-0520">NAD</keyword>
<evidence type="ECO:0000256" key="6">
    <source>
        <dbReference type="ARBA" id="ARBA00047473"/>
    </source>
</evidence>
<dbReference type="Gene3D" id="1.20.5.100">
    <property type="entry name" value="Cytochrome c1, transmembrane anchor, C-terminal"/>
    <property type="match status" value="1"/>
</dbReference>
<dbReference type="InterPro" id="IPR036220">
    <property type="entry name" value="UDP-Glc/GDP-Man_DH_C_sf"/>
</dbReference>
<evidence type="ECO:0000256" key="1">
    <source>
        <dbReference type="ARBA" id="ARBA00004701"/>
    </source>
</evidence>
<comment type="catalytic activity">
    <reaction evidence="6 7">
        <text>UDP-alpha-D-glucose + 2 NAD(+) + H2O = UDP-alpha-D-glucuronate + 2 NADH + 3 H(+)</text>
        <dbReference type="Rhea" id="RHEA:23596"/>
        <dbReference type="ChEBI" id="CHEBI:15377"/>
        <dbReference type="ChEBI" id="CHEBI:15378"/>
        <dbReference type="ChEBI" id="CHEBI:57540"/>
        <dbReference type="ChEBI" id="CHEBI:57945"/>
        <dbReference type="ChEBI" id="CHEBI:58052"/>
        <dbReference type="ChEBI" id="CHEBI:58885"/>
        <dbReference type="EC" id="1.1.1.22"/>
    </reaction>
</comment>
<feature type="domain" description="UDP-glucose/GDP-mannose dehydrogenase C-terminal" evidence="11">
    <location>
        <begin position="330"/>
        <end position="433"/>
    </location>
</feature>